<gene>
    <name evidence="3" type="ORF">EK403_01120</name>
</gene>
<dbReference type="Pfam" id="PF08239">
    <property type="entry name" value="SH3_3"/>
    <property type="match status" value="1"/>
</dbReference>
<reference evidence="3 4" key="1">
    <citation type="submission" date="2018-12" db="EMBL/GenBank/DDBJ databases">
        <title>bacterium Hansschlegelia zhihuaiae S113.</title>
        <authorList>
            <person name="He J."/>
        </authorList>
    </citation>
    <scope>NUCLEOTIDE SEQUENCE [LARGE SCALE GENOMIC DNA]</scope>
    <source>
        <strain evidence="3 4">S 113</strain>
    </source>
</reference>
<dbReference type="Gene3D" id="2.30.30.40">
    <property type="entry name" value="SH3 Domains"/>
    <property type="match status" value="1"/>
</dbReference>
<feature type="compositionally biased region" description="Basic and acidic residues" evidence="1">
    <location>
        <begin position="280"/>
        <end position="294"/>
    </location>
</feature>
<feature type="compositionally biased region" description="Gly residues" evidence="1">
    <location>
        <begin position="296"/>
        <end position="355"/>
    </location>
</feature>
<name>A0A4Q0MNX1_9HYPH</name>
<dbReference type="SMART" id="SM00287">
    <property type="entry name" value="SH3b"/>
    <property type="match status" value="1"/>
</dbReference>
<dbReference type="AlphaFoldDB" id="A0A4Q0MNX1"/>
<comment type="caution">
    <text evidence="3">The sequence shown here is derived from an EMBL/GenBank/DDBJ whole genome shotgun (WGS) entry which is preliminary data.</text>
</comment>
<sequence>MTEGPRGLLTRRACQLRTDAPPRAFPDRRCAPNSRDMRAKEFRAVWTPADTMNMKGSSEAMTISLKALLASGALLVSSGAAFAATATATADVNVRTGPGVRYAVIDTLPEGETVRVIDCDGDWCEISMGADGTGFVSAAYLDGPASRITTRVEIYDDEPAVISGLVIGGYWENRPYYFRDGYYYWGGRWYAGRPGRPGWRDRSWRRWEDRREARIDNRRDRLDDRRDRFQDRRERFQDRRDRFQDNRGDRAERRDDRNDRRERTERRGDRMDGRGGGGRAEARDRGDRGDRVGLDRAGGGRGDGGGRGRGGRGGDGGGRGGGGDGGGRGGDGGGRGGDGGGRGGGGDGRGGGGRF</sequence>
<evidence type="ECO:0000256" key="1">
    <source>
        <dbReference type="SAM" id="MobiDB-lite"/>
    </source>
</evidence>
<evidence type="ECO:0000313" key="3">
    <source>
        <dbReference type="EMBL" id="RXF75490.1"/>
    </source>
</evidence>
<protein>
    <recommendedName>
        <fullName evidence="2">SH3b domain-containing protein</fullName>
    </recommendedName>
</protein>
<dbReference type="OrthoDB" id="8457065at2"/>
<proteinExistence type="predicted"/>
<feature type="region of interest" description="Disordered" evidence="1">
    <location>
        <begin position="243"/>
        <end position="355"/>
    </location>
</feature>
<dbReference type="EMBL" id="RYFI01000001">
    <property type="protein sequence ID" value="RXF75490.1"/>
    <property type="molecule type" value="Genomic_DNA"/>
</dbReference>
<feature type="domain" description="SH3b" evidence="2">
    <location>
        <begin position="83"/>
        <end position="145"/>
    </location>
</feature>
<feature type="compositionally biased region" description="Basic and acidic residues" evidence="1">
    <location>
        <begin position="243"/>
        <end position="273"/>
    </location>
</feature>
<keyword evidence="4" id="KW-1185">Reference proteome</keyword>
<dbReference type="Proteomes" id="UP000289708">
    <property type="component" value="Unassembled WGS sequence"/>
</dbReference>
<evidence type="ECO:0000259" key="2">
    <source>
        <dbReference type="PROSITE" id="PS51781"/>
    </source>
</evidence>
<evidence type="ECO:0000313" key="4">
    <source>
        <dbReference type="Proteomes" id="UP000289708"/>
    </source>
</evidence>
<accession>A0A4Q0MNX1</accession>
<dbReference type="PROSITE" id="PS51781">
    <property type="entry name" value="SH3B"/>
    <property type="match status" value="1"/>
</dbReference>
<organism evidence="3 4">
    <name type="scientific">Hansschlegelia zhihuaiae</name>
    <dbReference type="NCBI Taxonomy" id="405005"/>
    <lineage>
        <taxon>Bacteria</taxon>
        <taxon>Pseudomonadati</taxon>
        <taxon>Pseudomonadota</taxon>
        <taxon>Alphaproteobacteria</taxon>
        <taxon>Hyphomicrobiales</taxon>
        <taxon>Methylopilaceae</taxon>
        <taxon>Hansschlegelia</taxon>
    </lineage>
</organism>
<dbReference type="InterPro" id="IPR003646">
    <property type="entry name" value="SH3-like_bac-type"/>
</dbReference>